<keyword evidence="3" id="KW-1185">Reference proteome</keyword>
<dbReference type="RefSeq" id="XP_046071669.1">
    <property type="nucleotide sequence ID" value="XM_046214186.1"/>
</dbReference>
<reference evidence="2" key="1">
    <citation type="submission" date="2021-12" db="EMBL/GenBank/DDBJ databases">
        <title>Convergent genome expansion in fungi linked to evolution of root-endophyte symbiosis.</title>
        <authorList>
            <consortium name="DOE Joint Genome Institute"/>
            <person name="Ke Y.-H."/>
            <person name="Bonito G."/>
            <person name="Liao H.-L."/>
            <person name="Looney B."/>
            <person name="Rojas-Flechas A."/>
            <person name="Nash J."/>
            <person name="Hameed K."/>
            <person name="Schadt C."/>
            <person name="Martin F."/>
            <person name="Crous P.W."/>
            <person name="Miettinen O."/>
            <person name="Magnuson J.K."/>
            <person name="Labbe J."/>
            <person name="Jacobson D."/>
            <person name="Doktycz M.J."/>
            <person name="Veneault-Fourrey C."/>
            <person name="Kuo A."/>
            <person name="Mondo S."/>
            <person name="Calhoun S."/>
            <person name="Riley R."/>
            <person name="Ohm R."/>
            <person name="LaButti K."/>
            <person name="Andreopoulos B."/>
            <person name="Pangilinan J."/>
            <person name="Nolan M."/>
            <person name="Tritt A."/>
            <person name="Clum A."/>
            <person name="Lipzen A."/>
            <person name="Daum C."/>
            <person name="Barry K."/>
            <person name="Grigoriev I.V."/>
            <person name="Vilgalys R."/>
        </authorList>
    </citation>
    <scope>NUCLEOTIDE SEQUENCE</scope>
    <source>
        <strain evidence="2">PMI_201</strain>
    </source>
</reference>
<sequence>MLYLAFIYSITTLALLLAISQAKYCTSQGPGVCQLNFQGSPLYTDGNYKYSIIWEFAYIFDNSCKQLGYVTYPLQGLAIDSQLPFTVDITWMSTDTEYFEFCYSATCHQGGFWCQLQDVNSTSIIECLHGFDCANMERMVSPKE</sequence>
<dbReference type="AlphaFoldDB" id="A0AAD4KNK8"/>
<keyword evidence="1" id="KW-0732">Signal</keyword>
<dbReference type="EMBL" id="JAJTJA010000007">
    <property type="protein sequence ID" value="KAH8696733.1"/>
    <property type="molecule type" value="Genomic_DNA"/>
</dbReference>
<proteinExistence type="predicted"/>
<evidence type="ECO:0000313" key="3">
    <source>
        <dbReference type="Proteomes" id="UP001201262"/>
    </source>
</evidence>
<feature type="signal peptide" evidence="1">
    <location>
        <begin position="1"/>
        <end position="22"/>
    </location>
</feature>
<dbReference type="GeneID" id="70244473"/>
<accession>A0AAD4KNK8</accession>
<evidence type="ECO:0000313" key="2">
    <source>
        <dbReference type="EMBL" id="KAH8696733.1"/>
    </source>
</evidence>
<feature type="chain" id="PRO_5041984474" evidence="1">
    <location>
        <begin position="23"/>
        <end position="144"/>
    </location>
</feature>
<name>A0AAD4KNK8_9EURO</name>
<gene>
    <name evidence="2" type="ORF">BGW36DRAFT_360548</name>
</gene>
<protein>
    <submittedName>
        <fullName evidence="2">Uncharacterized protein</fullName>
    </submittedName>
</protein>
<comment type="caution">
    <text evidence="2">The sequence shown here is derived from an EMBL/GenBank/DDBJ whole genome shotgun (WGS) entry which is preliminary data.</text>
</comment>
<organism evidence="2 3">
    <name type="scientific">Talaromyces proteolyticus</name>
    <dbReference type="NCBI Taxonomy" id="1131652"/>
    <lineage>
        <taxon>Eukaryota</taxon>
        <taxon>Fungi</taxon>
        <taxon>Dikarya</taxon>
        <taxon>Ascomycota</taxon>
        <taxon>Pezizomycotina</taxon>
        <taxon>Eurotiomycetes</taxon>
        <taxon>Eurotiomycetidae</taxon>
        <taxon>Eurotiales</taxon>
        <taxon>Trichocomaceae</taxon>
        <taxon>Talaromyces</taxon>
        <taxon>Talaromyces sect. Bacilispori</taxon>
    </lineage>
</organism>
<dbReference type="Proteomes" id="UP001201262">
    <property type="component" value="Unassembled WGS sequence"/>
</dbReference>
<evidence type="ECO:0000256" key="1">
    <source>
        <dbReference type="SAM" id="SignalP"/>
    </source>
</evidence>